<dbReference type="EMBL" id="KZ613951">
    <property type="protein sequence ID" value="PMD36431.1"/>
    <property type="molecule type" value="Genomic_DNA"/>
</dbReference>
<evidence type="ECO:0000313" key="1">
    <source>
        <dbReference type="EMBL" id="PMD36431.1"/>
    </source>
</evidence>
<proteinExistence type="predicted"/>
<dbReference type="PANTHER" id="PTHR38116:SF1">
    <property type="entry name" value="BZIP DOMAIN-CONTAINING PROTEIN"/>
    <property type="match status" value="1"/>
</dbReference>
<name>A0A2J6RD46_HYAVF</name>
<dbReference type="PANTHER" id="PTHR38116">
    <property type="entry name" value="CHROMOSOME 7, WHOLE GENOME SHOTGUN SEQUENCE"/>
    <property type="match status" value="1"/>
</dbReference>
<dbReference type="Pfam" id="PF11905">
    <property type="entry name" value="DUF3425"/>
    <property type="match status" value="1"/>
</dbReference>
<protein>
    <submittedName>
        <fullName evidence="1">Uncharacterized protein</fullName>
    </submittedName>
</protein>
<dbReference type="OrthoDB" id="2245989at2759"/>
<organism evidence="1 2">
    <name type="scientific">Hyaloscypha variabilis (strain UAMH 11265 / GT02V1 / F)</name>
    <name type="common">Meliniomyces variabilis</name>
    <dbReference type="NCBI Taxonomy" id="1149755"/>
    <lineage>
        <taxon>Eukaryota</taxon>
        <taxon>Fungi</taxon>
        <taxon>Dikarya</taxon>
        <taxon>Ascomycota</taxon>
        <taxon>Pezizomycotina</taxon>
        <taxon>Leotiomycetes</taxon>
        <taxon>Helotiales</taxon>
        <taxon>Hyaloscyphaceae</taxon>
        <taxon>Hyaloscypha</taxon>
        <taxon>Hyaloscypha variabilis</taxon>
    </lineage>
</organism>
<sequence>MAKKNADRAKLEQVARICRLGSTEAANAISEFERWAQDHSKGSPGVDNILVIVKFNVFRALVSNGISIGLPVRDHLDDDALSPFTNPDYPFIHTKLMPPSLRPTKLQKELVHHPWIDVLPIPRMRDNLLLAGGSYDDMALCMDCVGCYGNTPTRTGIIIWSEPWDPSGWEVTEHFFRNWGWTIKGCNELLVATNFWRQRRGERPLKFEQLDMDTNSNAN</sequence>
<accession>A0A2J6RD46</accession>
<dbReference type="Proteomes" id="UP000235786">
    <property type="component" value="Unassembled WGS sequence"/>
</dbReference>
<keyword evidence="2" id="KW-1185">Reference proteome</keyword>
<dbReference type="AlphaFoldDB" id="A0A2J6RD46"/>
<reference evidence="1 2" key="1">
    <citation type="submission" date="2016-04" db="EMBL/GenBank/DDBJ databases">
        <title>A degradative enzymes factory behind the ericoid mycorrhizal symbiosis.</title>
        <authorList>
            <consortium name="DOE Joint Genome Institute"/>
            <person name="Martino E."/>
            <person name="Morin E."/>
            <person name="Grelet G."/>
            <person name="Kuo A."/>
            <person name="Kohler A."/>
            <person name="Daghino S."/>
            <person name="Barry K."/>
            <person name="Choi C."/>
            <person name="Cichocki N."/>
            <person name="Clum A."/>
            <person name="Copeland A."/>
            <person name="Hainaut M."/>
            <person name="Haridas S."/>
            <person name="Labutti K."/>
            <person name="Lindquist E."/>
            <person name="Lipzen A."/>
            <person name="Khouja H.-R."/>
            <person name="Murat C."/>
            <person name="Ohm R."/>
            <person name="Olson A."/>
            <person name="Spatafora J."/>
            <person name="Veneault-Fourrey C."/>
            <person name="Henrissat B."/>
            <person name="Grigoriev I."/>
            <person name="Martin F."/>
            <person name="Perotto S."/>
        </authorList>
    </citation>
    <scope>NUCLEOTIDE SEQUENCE [LARGE SCALE GENOMIC DNA]</scope>
    <source>
        <strain evidence="1 2">F</strain>
    </source>
</reference>
<evidence type="ECO:0000313" key="2">
    <source>
        <dbReference type="Proteomes" id="UP000235786"/>
    </source>
</evidence>
<gene>
    <name evidence="1" type="ORF">L207DRAFT_516074</name>
</gene>
<dbReference type="InterPro" id="IPR021833">
    <property type="entry name" value="DUF3425"/>
</dbReference>